<sequence>MTIAWPTVDPDLPPPPRRRRWIWPAAAGGVVLIAVAVVALVLPSRSPQVSAPVAVTAPSTTTSVVTSTPPAPDAFAGNGNTVLELKRSGVLTFECPQCTGNVVVESGGVVLLKVIGAYTGKRWLGTAGRVNVKAKGTWKLSVTDPETVSGEVSGSGDAVLMLTETFKSAKVTNKGKGAFVLMGDKSTVIRRTGNYQGTVRLTGPVLVQIQSAGTWTITPQ</sequence>
<dbReference type="Proteomes" id="UP001521150">
    <property type="component" value="Unassembled WGS sequence"/>
</dbReference>
<comment type="caution">
    <text evidence="2">The sequence shown here is derived from an EMBL/GenBank/DDBJ whole genome shotgun (WGS) entry which is preliminary data.</text>
</comment>
<dbReference type="EMBL" id="JAJVCN010000003">
    <property type="protein sequence ID" value="MCE7008024.1"/>
    <property type="molecule type" value="Genomic_DNA"/>
</dbReference>
<reference evidence="2 3" key="1">
    <citation type="submission" date="2021-12" db="EMBL/GenBank/DDBJ databases">
        <title>Genome sequence of Kibdelosporangium philippinense ATCC 49844.</title>
        <authorList>
            <person name="Fedorov E.A."/>
            <person name="Omeragic M."/>
            <person name="Shalygina K.F."/>
            <person name="Maclea K.S."/>
        </authorList>
    </citation>
    <scope>NUCLEOTIDE SEQUENCE [LARGE SCALE GENOMIC DNA]</scope>
    <source>
        <strain evidence="2 3">ATCC 49844</strain>
    </source>
</reference>
<dbReference type="RefSeq" id="WP_233729569.1">
    <property type="nucleotide sequence ID" value="NZ_JAJVCN010000003.1"/>
</dbReference>
<evidence type="ECO:0000256" key="1">
    <source>
        <dbReference type="SAM" id="Phobius"/>
    </source>
</evidence>
<keyword evidence="3" id="KW-1185">Reference proteome</keyword>
<gene>
    <name evidence="2" type="ORF">LWC34_35155</name>
</gene>
<accession>A0ABS8ZJQ9</accession>
<evidence type="ECO:0000313" key="2">
    <source>
        <dbReference type="EMBL" id="MCE7008024.1"/>
    </source>
</evidence>
<evidence type="ECO:0000313" key="3">
    <source>
        <dbReference type="Proteomes" id="UP001521150"/>
    </source>
</evidence>
<name>A0ABS8ZJQ9_9PSEU</name>
<proteinExistence type="predicted"/>
<keyword evidence="1" id="KW-0472">Membrane</keyword>
<evidence type="ECO:0008006" key="4">
    <source>
        <dbReference type="Google" id="ProtNLM"/>
    </source>
</evidence>
<protein>
    <recommendedName>
        <fullName evidence="4">Adhesin domain-containing protein</fullName>
    </recommendedName>
</protein>
<keyword evidence="1" id="KW-1133">Transmembrane helix</keyword>
<keyword evidence="1" id="KW-0812">Transmembrane</keyword>
<feature type="transmembrane region" description="Helical" evidence="1">
    <location>
        <begin position="21"/>
        <end position="42"/>
    </location>
</feature>
<organism evidence="2 3">
    <name type="scientific">Kibdelosporangium philippinense</name>
    <dbReference type="NCBI Taxonomy" id="211113"/>
    <lineage>
        <taxon>Bacteria</taxon>
        <taxon>Bacillati</taxon>
        <taxon>Actinomycetota</taxon>
        <taxon>Actinomycetes</taxon>
        <taxon>Pseudonocardiales</taxon>
        <taxon>Pseudonocardiaceae</taxon>
        <taxon>Kibdelosporangium</taxon>
    </lineage>
</organism>